<keyword evidence="1" id="KW-0472">Membrane</keyword>
<feature type="transmembrane region" description="Helical" evidence="1">
    <location>
        <begin position="12"/>
        <end position="30"/>
    </location>
</feature>
<evidence type="ECO:0000256" key="1">
    <source>
        <dbReference type="SAM" id="Phobius"/>
    </source>
</evidence>
<gene>
    <name evidence="2" type="ORF">AMORRO_LOCUS11531</name>
</gene>
<protein>
    <submittedName>
        <fullName evidence="2">8602_t:CDS:1</fullName>
    </submittedName>
</protein>
<sequence length="116" mass="12196">AVLTKYKNCPKVMLEVIVIAGKPLLIFDATGTSFVSSPPAINQSFFQVSIGITSALIITSASILSISVAVLLENSPTFLPLTQVSYQVNTGPAKYNIVNPNASALPATPPTPEEVH</sequence>
<name>A0A9N9ER72_9GLOM</name>
<dbReference type="EMBL" id="CAJVPV010014861">
    <property type="protein sequence ID" value="CAG8688418.1"/>
    <property type="molecule type" value="Genomic_DNA"/>
</dbReference>
<comment type="caution">
    <text evidence="2">The sequence shown here is derived from an EMBL/GenBank/DDBJ whole genome shotgun (WGS) entry which is preliminary data.</text>
</comment>
<dbReference type="Proteomes" id="UP000789342">
    <property type="component" value="Unassembled WGS sequence"/>
</dbReference>
<proteinExistence type="predicted"/>
<evidence type="ECO:0000313" key="3">
    <source>
        <dbReference type="Proteomes" id="UP000789342"/>
    </source>
</evidence>
<organism evidence="2 3">
    <name type="scientific">Acaulospora morrowiae</name>
    <dbReference type="NCBI Taxonomy" id="94023"/>
    <lineage>
        <taxon>Eukaryota</taxon>
        <taxon>Fungi</taxon>
        <taxon>Fungi incertae sedis</taxon>
        <taxon>Mucoromycota</taxon>
        <taxon>Glomeromycotina</taxon>
        <taxon>Glomeromycetes</taxon>
        <taxon>Diversisporales</taxon>
        <taxon>Acaulosporaceae</taxon>
        <taxon>Acaulospora</taxon>
    </lineage>
</organism>
<keyword evidence="1" id="KW-0812">Transmembrane</keyword>
<dbReference type="OrthoDB" id="2491115at2759"/>
<keyword evidence="3" id="KW-1185">Reference proteome</keyword>
<dbReference type="AlphaFoldDB" id="A0A9N9ER72"/>
<reference evidence="2" key="1">
    <citation type="submission" date="2021-06" db="EMBL/GenBank/DDBJ databases">
        <authorList>
            <person name="Kallberg Y."/>
            <person name="Tangrot J."/>
            <person name="Rosling A."/>
        </authorList>
    </citation>
    <scope>NUCLEOTIDE SEQUENCE</scope>
    <source>
        <strain evidence="2">CL551</strain>
    </source>
</reference>
<keyword evidence="1" id="KW-1133">Transmembrane helix</keyword>
<feature type="transmembrane region" description="Helical" evidence="1">
    <location>
        <begin position="50"/>
        <end position="72"/>
    </location>
</feature>
<feature type="non-terminal residue" evidence="2">
    <location>
        <position position="116"/>
    </location>
</feature>
<evidence type="ECO:0000313" key="2">
    <source>
        <dbReference type="EMBL" id="CAG8688418.1"/>
    </source>
</evidence>
<accession>A0A9N9ER72</accession>